<evidence type="ECO:0000256" key="7">
    <source>
        <dbReference type="SAM" id="Phobius"/>
    </source>
</evidence>
<keyword evidence="2" id="KW-0813">Transport</keyword>
<accession>A0A2A5J443</accession>
<dbReference type="GO" id="GO:0005886">
    <property type="term" value="C:plasma membrane"/>
    <property type="evidence" value="ECO:0007669"/>
    <property type="project" value="UniProtKB-SubCell"/>
</dbReference>
<comment type="subcellular location">
    <subcellularLocation>
        <location evidence="1">Cell membrane</location>
        <topology evidence="1">Multi-pass membrane protein</topology>
    </subcellularLocation>
</comment>
<dbReference type="GO" id="GO:0022857">
    <property type="term" value="F:transmembrane transporter activity"/>
    <property type="evidence" value="ECO:0007669"/>
    <property type="project" value="InterPro"/>
</dbReference>
<feature type="transmembrane region" description="Helical" evidence="7">
    <location>
        <begin position="354"/>
        <end position="378"/>
    </location>
</feature>
<evidence type="ECO:0000313" key="10">
    <source>
        <dbReference type="Proteomes" id="UP000230886"/>
    </source>
</evidence>
<keyword evidence="6 7" id="KW-0472">Membrane</keyword>
<dbReference type="InterPro" id="IPR020846">
    <property type="entry name" value="MFS_dom"/>
</dbReference>
<feature type="transmembrane region" description="Helical" evidence="7">
    <location>
        <begin position="320"/>
        <end position="342"/>
    </location>
</feature>
<gene>
    <name evidence="9" type="ORF">CHR55_29425</name>
</gene>
<keyword evidence="3" id="KW-1003">Cell membrane</keyword>
<comment type="caution">
    <text evidence="9">The sequence shown here is derived from an EMBL/GenBank/DDBJ whole genome shotgun (WGS) entry which is preliminary data.</text>
</comment>
<feature type="transmembrane region" description="Helical" evidence="7">
    <location>
        <begin position="113"/>
        <end position="132"/>
    </location>
</feature>
<feature type="transmembrane region" description="Helical" evidence="7">
    <location>
        <begin position="83"/>
        <end position="106"/>
    </location>
</feature>
<feature type="transmembrane region" description="Helical" evidence="7">
    <location>
        <begin position="27"/>
        <end position="45"/>
    </location>
</feature>
<reference evidence="9 10" key="1">
    <citation type="submission" date="2017-07" db="EMBL/GenBank/DDBJ databases">
        <title>Draft sequence of Rhodococcus enclensis 23b-28.</title>
        <authorList>
            <person name="Besaury L."/>
            <person name="Sancelme M."/>
            <person name="Amato P."/>
            <person name="Lallement A."/>
            <person name="Delort A.-M."/>
        </authorList>
    </citation>
    <scope>NUCLEOTIDE SEQUENCE [LARGE SCALE GENOMIC DNA]</scope>
    <source>
        <strain evidence="9 10">23b-28</strain>
    </source>
</reference>
<evidence type="ECO:0000313" key="9">
    <source>
        <dbReference type="EMBL" id="PCK23751.1"/>
    </source>
</evidence>
<feature type="transmembrane region" description="Helical" evidence="7">
    <location>
        <begin position="266"/>
        <end position="284"/>
    </location>
</feature>
<feature type="transmembrane region" description="Helical" evidence="7">
    <location>
        <begin position="296"/>
        <end position="314"/>
    </location>
</feature>
<feature type="transmembrane region" description="Helical" evidence="7">
    <location>
        <begin position="233"/>
        <end position="254"/>
    </location>
</feature>
<organism evidence="9 10">
    <name type="scientific">Rhodococcus qingshengii</name>
    <dbReference type="NCBI Taxonomy" id="334542"/>
    <lineage>
        <taxon>Bacteria</taxon>
        <taxon>Bacillati</taxon>
        <taxon>Actinomycetota</taxon>
        <taxon>Actinomycetes</taxon>
        <taxon>Mycobacteriales</taxon>
        <taxon>Nocardiaceae</taxon>
        <taxon>Rhodococcus</taxon>
        <taxon>Rhodococcus erythropolis group</taxon>
    </lineage>
</organism>
<evidence type="ECO:0000256" key="4">
    <source>
        <dbReference type="ARBA" id="ARBA00022692"/>
    </source>
</evidence>
<dbReference type="CDD" id="cd06173">
    <property type="entry name" value="MFS_MefA_like"/>
    <property type="match status" value="1"/>
</dbReference>
<dbReference type="PANTHER" id="PTHR23513:SF6">
    <property type="entry name" value="MAJOR FACILITATOR SUPERFAMILY ASSOCIATED DOMAIN-CONTAINING PROTEIN"/>
    <property type="match status" value="1"/>
</dbReference>
<dbReference type="InterPro" id="IPR036259">
    <property type="entry name" value="MFS_trans_sf"/>
</dbReference>
<dbReference type="Pfam" id="PF05977">
    <property type="entry name" value="MFS_3"/>
    <property type="match status" value="1"/>
</dbReference>
<keyword evidence="4 7" id="KW-0812">Transmembrane</keyword>
<dbReference type="Proteomes" id="UP000230886">
    <property type="component" value="Unassembled WGS sequence"/>
</dbReference>
<dbReference type="Gene3D" id="1.20.1250.20">
    <property type="entry name" value="MFS general substrate transporter like domains"/>
    <property type="match status" value="1"/>
</dbReference>
<evidence type="ECO:0000256" key="5">
    <source>
        <dbReference type="ARBA" id="ARBA00022989"/>
    </source>
</evidence>
<evidence type="ECO:0000256" key="2">
    <source>
        <dbReference type="ARBA" id="ARBA00022448"/>
    </source>
</evidence>
<dbReference type="PANTHER" id="PTHR23513">
    <property type="entry name" value="INTEGRAL MEMBRANE EFFLUX PROTEIN-RELATED"/>
    <property type="match status" value="1"/>
</dbReference>
<dbReference type="SUPFAM" id="SSF103473">
    <property type="entry name" value="MFS general substrate transporter"/>
    <property type="match status" value="1"/>
</dbReference>
<dbReference type="EMBL" id="NOVD01000046">
    <property type="protein sequence ID" value="PCK23751.1"/>
    <property type="molecule type" value="Genomic_DNA"/>
</dbReference>
<feature type="transmembrane region" description="Helical" evidence="7">
    <location>
        <begin position="57"/>
        <end position="77"/>
    </location>
</feature>
<dbReference type="InterPro" id="IPR010290">
    <property type="entry name" value="TM_effector"/>
</dbReference>
<evidence type="ECO:0000256" key="1">
    <source>
        <dbReference type="ARBA" id="ARBA00004651"/>
    </source>
</evidence>
<dbReference type="AlphaFoldDB" id="A0A2A5J443"/>
<evidence type="ECO:0000256" key="3">
    <source>
        <dbReference type="ARBA" id="ARBA00022475"/>
    </source>
</evidence>
<keyword evidence="5 7" id="KW-1133">Transmembrane helix</keyword>
<dbReference type="PROSITE" id="PS50850">
    <property type="entry name" value="MFS"/>
    <property type="match status" value="1"/>
</dbReference>
<feature type="domain" description="Major facilitator superfamily (MFS) profile" evidence="8">
    <location>
        <begin position="229"/>
        <end position="423"/>
    </location>
</feature>
<evidence type="ECO:0000259" key="8">
    <source>
        <dbReference type="PROSITE" id="PS50850"/>
    </source>
</evidence>
<proteinExistence type="predicted"/>
<evidence type="ECO:0000256" key="6">
    <source>
        <dbReference type="ARBA" id="ARBA00023136"/>
    </source>
</evidence>
<sequence length="423" mass="44780">MTGAAQRAGFWGVLALRDFRLLWTGDAVSGIGNGVTTVVLPLIALRELDASSFQIGVLASAVWLPWLIVGLPAGAWIDRLPRRPIMMIANAACALFFASLAIAGFLEAMTYGHLLLVALLTGTATVFFQAAYHSYLPTVLAEADLVEGNSKIQGAEAATRVIGPSVGGLVVATVGLAAGLVVDAFTFAFCFVCIWLIRVQETVHRGQNQREPLRRQIALGLRFVAGDPYLRSIVVYGTLLNFGLTGYSTIQIVFLEKTLGVGEFGLGLLLAIAGVGGIVGSMIARPLGRRFGTARSVLICQLVTGPFILLAPLTTYGAGLFWFCIGGMVMVVGVVSCNVVLGSFRQSYCPPDRLGRVVATSMFLLHSSIPLGALTAGYLGDAVGPRGTMWIMACLIAPCGLVLLFSPLRGIRDLPSRPAVPLR</sequence>
<feature type="transmembrane region" description="Helical" evidence="7">
    <location>
        <begin position="169"/>
        <end position="197"/>
    </location>
</feature>
<dbReference type="RefSeq" id="WP_099698664.1">
    <property type="nucleotide sequence ID" value="NZ_NOVD01000046.1"/>
</dbReference>
<name>A0A2A5J443_RHOSG</name>
<protein>
    <submittedName>
        <fullName evidence="9">MFS transporter</fullName>
    </submittedName>
</protein>
<feature type="transmembrane region" description="Helical" evidence="7">
    <location>
        <begin position="390"/>
        <end position="408"/>
    </location>
</feature>